<dbReference type="AlphaFoldDB" id="A0A196SJL0"/>
<evidence type="ECO:0000256" key="4">
    <source>
        <dbReference type="ARBA" id="ARBA00022912"/>
    </source>
</evidence>
<dbReference type="InterPro" id="IPR000222">
    <property type="entry name" value="PP2C_BS"/>
</dbReference>
<proteinExistence type="inferred from homology"/>
<feature type="compositionally biased region" description="Basic and acidic residues" evidence="6">
    <location>
        <begin position="298"/>
        <end position="329"/>
    </location>
</feature>
<dbReference type="PANTHER" id="PTHR47992">
    <property type="entry name" value="PROTEIN PHOSPHATASE"/>
    <property type="match status" value="1"/>
</dbReference>
<keyword evidence="2" id="KW-0479">Metal-binding</keyword>
<reference evidence="8 9" key="1">
    <citation type="submission" date="2016-05" db="EMBL/GenBank/DDBJ databases">
        <title>Nuclear genome of Blastocystis sp. subtype 1 NandII.</title>
        <authorList>
            <person name="Gentekaki E."/>
            <person name="Curtis B."/>
            <person name="Stairs C."/>
            <person name="Eme L."/>
            <person name="Herman E."/>
            <person name="Klimes V."/>
            <person name="Arias M.C."/>
            <person name="Elias M."/>
            <person name="Hilliou F."/>
            <person name="Klute M."/>
            <person name="Malik S.-B."/>
            <person name="Pightling A."/>
            <person name="Rachubinski R."/>
            <person name="Salas D."/>
            <person name="Schlacht A."/>
            <person name="Suga H."/>
            <person name="Archibald J."/>
            <person name="Ball S.G."/>
            <person name="Clark G."/>
            <person name="Dacks J."/>
            <person name="Van Der Giezen M."/>
            <person name="Tsaousis A."/>
            <person name="Roger A."/>
        </authorList>
    </citation>
    <scope>NUCLEOTIDE SEQUENCE [LARGE SCALE GENOMIC DNA]</scope>
    <source>
        <strain evidence="9">ATCC 50177 / NandII</strain>
    </source>
</reference>
<dbReference type="InterPro" id="IPR001932">
    <property type="entry name" value="PPM-type_phosphatase-like_dom"/>
</dbReference>
<evidence type="ECO:0000256" key="1">
    <source>
        <dbReference type="ARBA" id="ARBA00004170"/>
    </source>
</evidence>
<dbReference type="SMART" id="SM00332">
    <property type="entry name" value="PP2Cc"/>
    <property type="match status" value="1"/>
</dbReference>
<accession>A0A196SJL0</accession>
<comment type="subcellular location">
    <subcellularLocation>
        <location evidence="1">Membrane</location>
        <topology evidence="1">Peripheral membrane protein</topology>
    </subcellularLocation>
</comment>
<name>A0A196SJL0_BLAHN</name>
<keyword evidence="4 5" id="KW-0904">Protein phosphatase</keyword>
<evidence type="ECO:0000256" key="2">
    <source>
        <dbReference type="ARBA" id="ARBA00022723"/>
    </source>
</evidence>
<comment type="similarity">
    <text evidence="5">Belongs to the PP2C family.</text>
</comment>
<dbReference type="SUPFAM" id="SSF81606">
    <property type="entry name" value="PP2C-like"/>
    <property type="match status" value="1"/>
</dbReference>
<evidence type="ECO:0000313" key="9">
    <source>
        <dbReference type="Proteomes" id="UP000078348"/>
    </source>
</evidence>
<gene>
    <name evidence="8" type="ORF">AV274_1903</name>
</gene>
<dbReference type="InterPro" id="IPR015655">
    <property type="entry name" value="PP2C"/>
</dbReference>
<evidence type="ECO:0000256" key="6">
    <source>
        <dbReference type="SAM" id="MobiDB-lite"/>
    </source>
</evidence>
<dbReference type="GO" id="GO:0046872">
    <property type="term" value="F:metal ion binding"/>
    <property type="evidence" value="ECO:0007669"/>
    <property type="project" value="UniProtKB-KW"/>
</dbReference>
<evidence type="ECO:0000256" key="5">
    <source>
        <dbReference type="RuleBase" id="RU003465"/>
    </source>
</evidence>
<keyword evidence="3 5" id="KW-0378">Hydrolase</keyword>
<comment type="caution">
    <text evidence="8">The sequence shown here is derived from an EMBL/GenBank/DDBJ whole genome shotgun (WGS) entry which is preliminary data.</text>
</comment>
<dbReference type="Gene3D" id="3.60.40.10">
    <property type="entry name" value="PPM-type phosphatase domain"/>
    <property type="match status" value="1"/>
</dbReference>
<dbReference type="GO" id="GO:0016020">
    <property type="term" value="C:membrane"/>
    <property type="evidence" value="ECO:0007669"/>
    <property type="project" value="UniProtKB-SubCell"/>
</dbReference>
<evidence type="ECO:0000256" key="3">
    <source>
        <dbReference type="ARBA" id="ARBA00022801"/>
    </source>
</evidence>
<feature type="domain" description="PPM-type phosphatase" evidence="7">
    <location>
        <begin position="23"/>
        <end position="282"/>
    </location>
</feature>
<dbReference type="PROSITE" id="PS01032">
    <property type="entry name" value="PPM_1"/>
    <property type="match status" value="1"/>
</dbReference>
<keyword evidence="9" id="KW-1185">Reference proteome</keyword>
<dbReference type="Pfam" id="PF00481">
    <property type="entry name" value="PP2C"/>
    <property type="match status" value="1"/>
</dbReference>
<dbReference type="OrthoDB" id="10264738at2759"/>
<feature type="compositionally biased region" description="Basic and acidic residues" evidence="6">
    <location>
        <begin position="336"/>
        <end position="348"/>
    </location>
</feature>
<evidence type="ECO:0000313" key="8">
    <source>
        <dbReference type="EMBL" id="OAO16372.1"/>
    </source>
</evidence>
<dbReference type="PROSITE" id="PS51746">
    <property type="entry name" value="PPM_2"/>
    <property type="match status" value="1"/>
</dbReference>
<evidence type="ECO:0000259" key="7">
    <source>
        <dbReference type="PROSITE" id="PS51746"/>
    </source>
</evidence>
<organism evidence="8 9">
    <name type="scientific">Blastocystis sp. subtype 1 (strain ATCC 50177 / NandII)</name>
    <dbReference type="NCBI Taxonomy" id="478820"/>
    <lineage>
        <taxon>Eukaryota</taxon>
        <taxon>Sar</taxon>
        <taxon>Stramenopiles</taxon>
        <taxon>Bigyra</taxon>
        <taxon>Opalozoa</taxon>
        <taxon>Opalinata</taxon>
        <taxon>Blastocystidae</taxon>
        <taxon>Blastocystis</taxon>
    </lineage>
</organism>
<protein>
    <submittedName>
        <fullName evidence="8">Protein phosphatase 1A-like protein</fullName>
    </submittedName>
</protein>
<dbReference type="STRING" id="478820.A0A196SJL0"/>
<dbReference type="InterPro" id="IPR036457">
    <property type="entry name" value="PPM-type-like_dom_sf"/>
</dbReference>
<dbReference type="CDD" id="cd00143">
    <property type="entry name" value="PP2Cc"/>
    <property type="match status" value="1"/>
</dbReference>
<dbReference type="GO" id="GO:0004722">
    <property type="term" value="F:protein serine/threonine phosphatase activity"/>
    <property type="evidence" value="ECO:0007669"/>
    <property type="project" value="InterPro"/>
</dbReference>
<dbReference type="EMBL" id="LXWW01000085">
    <property type="protein sequence ID" value="OAO16372.1"/>
    <property type="molecule type" value="Genomic_DNA"/>
</dbReference>
<feature type="compositionally biased region" description="Acidic residues" evidence="6">
    <location>
        <begin position="349"/>
        <end position="359"/>
    </location>
</feature>
<sequence length="359" mass="41376">MGSILNKPVTEKKVQTFEFEGKSGALVEMQGWRVSMEDAHVIDVAFLNQPSVAFFAVYDGHGGSDAAKHCAEHAVEVLHTNFKDCDFEAVTQEEAADLFKQAYMELDGDMRKKGINSGTTAVCGFITPKRYIIANLGDSRCVLCSHENPTFSTKDHKPNNPEEKERIMRAEGFVMNNRINGDLAVSRTLGDFVYKDDSKEDPNDQAVSCEPDITILDRSDEDNYLLFACDGIWDVFQPEDMAPVMKECLQSYEKVEEALGRFLDICLDKGSKDNMTVLLVPLKQMYEPDAKMIEGRLKKEEEERLKEEEERLKKEEEERQREEEERKREEEEEERKEEKEEEEKKMEEEQSMEVDEVKY</sequence>
<feature type="region of interest" description="Disordered" evidence="6">
    <location>
        <begin position="298"/>
        <end position="359"/>
    </location>
</feature>
<dbReference type="Proteomes" id="UP000078348">
    <property type="component" value="Unassembled WGS sequence"/>
</dbReference>